<evidence type="ECO:0008006" key="3">
    <source>
        <dbReference type="Google" id="ProtNLM"/>
    </source>
</evidence>
<dbReference type="Pfam" id="PF02393">
    <property type="entry name" value="US22"/>
    <property type="match status" value="1"/>
</dbReference>
<name>A0A3P9PXL0_POERE</name>
<accession>A0A3P9PXL0</accession>
<reference evidence="1" key="2">
    <citation type="submission" date="2025-08" db="UniProtKB">
        <authorList>
            <consortium name="Ensembl"/>
        </authorList>
    </citation>
    <scope>IDENTIFICATION</scope>
    <source>
        <strain evidence="1">Guanapo</strain>
    </source>
</reference>
<organism evidence="1 2">
    <name type="scientific">Poecilia reticulata</name>
    <name type="common">Guppy</name>
    <name type="synonym">Acanthophacelus reticulatus</name>
    <dbReference type="NCBI Taxonomy" id="8081"/>
    <lineage>
        <taxon>Eukaryota</taxon>
        <taxon>Metazoa</taxon>
        <taxon>Chordata</taxon>
        <taxon>Craniata</taxon>
        <taxon>Vertebrata</taxon>
        <taxon>Euteleostomi</taxon>
        <taxon>Actinopterygii</taxon>
        <taxon>Neopterygii</taxon>
        <taxon>Teleostei</taxon>
        <taxon>Neoteleostei</taxon>
        <taxon>Acanthomorphata</taxon>
        <taxon>Ovalentaria</taxon>
        <taxon>Atherinomorphae</taxon>
        <taxon>Cyprinodontiformes</taxon>
        <taxon>Poeciliidae</taxon>
        <taxon>Poeciliinae</taxon>
        <taxon>Poecilia</taxon>
    </lineage>
</organism>
<dbReference type="Proteomes" id="UP000242638">
    <property type="component" value="Unassembled WGS sequence"/>
</dbReference>
<sequence>MRGTVRSRKEENIISRLRFGHTGLNSALFKIGKHPSGNCDFCFQEETVKHVLLLCLKYSEERRKLECRLLKNKDQRSSLMKPPGSILRIAGLEDTIYRDKPEEVDGWGMFYLPEEVNMRVLGVVEGLSNELVLMTCEDRKLYAYDEEELHLVALNLQALEYGEIKYPSTESYYNGQAFEGMTEEDWVKVKKGDVGRKLDQEHKKLVDANKASFLESLKSQK</sequence>
<proteinExistence type="predicted"/>
<dbReference type="InterPro" id="IPR003360">
    <property type="entry name" value="US22-like"/>
</dbReference>
<evidence type="ECO:0000313" key="2">
    <source>
        <dbReference type="Proteomes" id="UP000242638"/>
    </source>
</evidence>
<dbReference type="AlphaFoldDB" id="A0A3P9PXL0"/>
<reference evidence="2" key="1">
    <citation type="submission" date="2013-11" db="EMBL/GenBank/DDBJ databases">
        <title>The genomic landscape of the Guanapo guppy.</title>
        <authorList>
            <person name="Kuenstner A."/>
            <person name="Dreyer C."/>
        </authorList>
    </citation>
    <scope>NUCLEOTIDE SEQUENCE</scope>
    <source>
        <strain evidence="2">Guanapo</strain>
    </source>
</reference>
<dbReference type="Bgee" id="ENSPREG00000017814">
    <property type="expression patterns" value="Expressed in caudal fin and 1 other cell type or tissue"/>
</dbReference>
<dbReference type="Ensembl" id="ENSPRET00000026617.1">
    <property type="protein sequence ID" value="ENSPREP00000026348.1"/>
    <property type="gene ID" value="ENSPREG00000017814.1"/>
</dbReference>
<dbReference type="GeneTree" id="ENSGT00390000001663"/>
<keyword evidence="2" id="KW-1185">Reference proteome</keyword>
<dbReference type="OMA" id="DFPCEAF"/>
<protein>
    <recommendedName>
        <fullName evidence="3">Reverse transcriptase zinc-binding domain-containing protein</fullName>
    </recommendedName>
</protein>
<reference evidence="1" key="3">
    <citation type="submission" date="2025-09" db="UniProtKB">
        <authorList>
            <consortium name="Ensembl"/>
        </authorList>
    </citation>
    <scope>IDENTIFICATION</scope>
    <source>
        <strain evidence="1">Guanapo</strain>
    </source>
</reference>
<evidence type="ECO:0000313" key="1">
    <source>
        <dbReference type="Ensembl" id="ENSPREP00000026348.1"/>
    </source>
</evidence>